<gene>
    <name evidence="1" type="ORF">HZH68_011566</name>
</gene>
<dbReference type="Proteomes" id="UP000617340">
    <property type="component" value="Unassembled WGS sequence"/>
</dbReference>
<accession>A0A834JNC0</accession>
<comment type="caution">
    <text evidence="1">The sequence shown here is derived from an EMBL/GenBank/DDBJ whole genome shotgun (WGS) entry which is preliminary data.</text>
</comment>
<reference evidence="1" key="1">
    <citation type="journal article" date="2020" name="G3 (Bethesda)">
        <title>High-Quality Assemblies for Three Invasive Social Wasps from the &lt;i&gt;Vespula&lt;/i&gt; Genus.</title>
        <authorList>
            <person name="Harrop T.W.R."/>
            <person name="Guhlin J."/>
            <person name="McLaughlin G.M."/>
            <person name="Permina E."/>
            <person name="Stockwell P."/>
            <person name="Gilligan J."/>
            <person name="Le Lec M.F."/>
            <person name="Gruber M.A.M."/>
            <person name="Quinn O."/>
            <person name="Lovegrove M."/>
            <person name="Duncan E.J."/>
            <person name="Remnant E.J."/>
            <person name="Van Eeckhoven J."/>
            <person name="Graham B."/>
            <person name="Knapp R.A."/>
            <person name="Langford K.W."/>
            <person name="Kronenberg Z."/>
            <person name="Press M.O."/>
            <person name="Eacker S.M."/>
            <person name="Wilson-Rankin E.E."/>
            <person name="Purcell J."/>
            <person name="Lester P.J."/>
            <person name="Dearden P.K."/>
        </authorList>
    </citation>
    <scope>NUCLEOTIDE SEQUENCE</scope>
    <source>
        <strain evidence="1">Linc-1</strain>
    </source>
</reference>
<evidence type="ECO:0000313" key="1">
    <source>
        <dbReference type="EMBL" id="KAF7392023.1"/>
    </source>
</evidence>
<protein>
    <submittedName>
        <fullName evidence="1">Uncharacterized protein</fullName>
    </submittedName>
</protein>
<keyword evidence="2" id="KW-1185">Reference proteome</keyword>
<dbReference type="AlphaFoldDB" id="A0A834JNC0"/>
<organism evidence="1 2">
    <name type="scientific">Vespula germanica</name>
    <name type="common">German yellow jacket</name>
    <name type="synonym">Paravespula germanica</name>
    <dbReference type="NCBI Taxonomy" id="30212"/>
    <lineage>
        <taxon>Eukaryota</taxon>
        <taxon>Metazoa</taxon>
        <taxon>Ecdysozoa</taxon>
        <taxon>Arthropoda</taxon>
        <taxon>Hexapoda</taxon>
        <taxon>Insecta</taxon>
        <taxon>Pterygota</taxon>
        <taxon>Neoptera</taxon>
        <taxon>Endopterygota</taxon>
        <taxon>Hymenoptera</taxon>
        <taxon>Apocrita</taxon>
        <taxon>Aculeata</taxon>
        <taxon>Vespoidea</taxon>
        <taxon>Vespidae</taxon>
        <taxon>Vespinae</taxon>
        <taxon>Vespula</taxon>
    </lineage>
</organism>
<evidence type="ECO:0000313" key="2">
    <source>
        <dbReference type="Proteomes" id="UP000617340"/>
    </source>
</evidence>
<name>A0A834JNC0_VESGE</name>
<dbReference type="EMBL" id="JACSDZ010000011">
    <property type="protein sequence ID" value="KAF7392023.1"/>
    <property type="molecule type" value="Genomic_DNA"/>
</dbReference>
<proteinExistence type="predicted"/>
<sequence>MESNKKLITQPEKMAYSNKARSMSTEMILKPYIRITLSHGKNNSNTISVAKKFLGSFQNDIHEMSSSICRSNELPNEHSGYTESGLQVKRRGNWSGFIVGDLNAKSPTFISWPKHTTNSAFSRGGVFSNNETIINLCVR</sequence>